<dbReference type="EMBL" id="ML769897">
    <property type="protein sequence ID" value="KAE9386258.1"/>
    <property type="molecule type" value="Genomic_DNA"/>
</dbReference>
<organism evidence="1 2">
    <name type="scientific">Gymnopus androsaceus JB14</name>
    <dbReference type="NCBI Taxonomy" id="1447944"/>
    <lineage>
        <taxon>Eukaryota</taxon>
        <taxon>Fungi</taxon>
        <taxon>Dikarya</taxon>
        <taxon>Basidiomycota</taxon>
        <taxon>Agaricomycotina</taxon>
        <taxon>Agaricomycetes</taxon>
        <taxon>Agaricomycetidae</taxon>
        <taxon>Agaricales</taxon>
        <taxon>Marasmiineae</taxon>
        <taxon>Omphalotaceae</taxon>
        <taxon>Gymnopus</taxon>
    </lineage>
</organism>
<evidence type="ECO:0000313" key="2">
    <source>
        <dbReference type="Proteomes" id="UP000799118"/>
    </source>
</evidence>
<name>A0A6A4GL29_9AGAR</name>
<keyword evidence="2" id="KW-1185">Reference proteome</keyword>
<dbReference type="AlphaFoldDB" id="A0A6A4GL29"/>
<proteinExistence type="predicted"/>
<sequence length="168" mass="19323">MFSLPLPVGEGPEGEEEDNPIQLQAIECRDFDRMLSLMYPKSFNSREITTVDEWTSILKLSTQWEFSSMRDLSIKYLTGLASSADLVVLGHRYDVPHWLLPQYYDLCVRLEPLSMEEGRKFGVDTVIMINQIRHKIRYAANLNRHTDAIQDLVRSAFVPAGQIGGQFW</sequence>
<gene>
    <name evidence="1" type="ORF">BT96DRAFT_546058</name>
</gene>
<dbReference type="Proteomes" id="UP000799118">
    <property type="component" value="Unassembled WGS sequence"/>
</dbReference>
<protein>
    <recommendedName>
        <fullName evidence="3">BTB domain-containing protein</fullName>
    </recommendedName>
</protein>
<evidence type="ECO:0008006" key="3">
    <source>
        <dbReference type="Google" id="ProtNLM"/>
    </source>
</evidence>
<accession>A0A6A4GL29</accession>
<reference evidence="1" key="1">
    <citation type="journal article" date="2019" name="Environ. Microbiol.">
        <title>Fungal ecological strategies reflected in gene transcription - a case study of two litter decomposers.</title>
        <authorList>
            <person name="Barbi F."/>
            <person name="Kohler A."/>
            <person name="Barry K."/>
            <person name="Baskaran P."/>
            <person name="Daum C."/>
            <person name="Fauchery L."/>
            <person name="Ihrmark K."/>
            <person name="Kuo A."/>
            <person name="LaButti K."/>
            <person name="Lipzen A."/>
            <person name="Morin E."/>
            <person name="Grigoriev I.V."/>
            <person name="Henrissat B."/>
            <person name="Lindahl B."/>
            <person name="Martin F."/>
        </authorList>
    </citation>
    <scope>NUCLEOTIDE SEQUENCE</scope>
    <source>
        <strain evidence="1">JB14</strain>
    </source>
</reference>
<evidence type="ECO:0000313" key="1">
    <source>
        <dbReference type="EMBL" id="KAE9386258.1"/>
    </source>
</evidence>
<dbReference type="OrthoDB" id="2367075at2759"/>